<organism evidence="9 10">
    <name type="scientific">Pseudomicrostroma glucosiphilum</name>
    <dbReference type="NCBI Taxonomy" id="1684307"/>
    <lineage>
        <taxon>Eukaryota</taxon>
        <taxon>Fungi</taxon>
        <taxon>Dikarya</taxon>
        <taxon>Basidiomycota</taxon>
        <taxon>Ustilaginomycotina</taxon>
        <taxon>Exobasidiomycetes</taxon>
        <taxon>Microstromatales</taxon>
        <taxon>Microstromatales incertae sedis</taxon>
        <taxon>Pseudomicrostroma</taxon>
    </lineage>
</organism>
<feature type="compositionally biased region" description="Polar residues" evidence="8">
    <location>
        <begin position="9"/>
        <end position="24"/>
    </location>
</feature>
<dbReference type="OrthoDB" id="648861at2759"/>
<evidence type="ECO:0000256" key="1">
    <source>
        <dbReference type="ARBA" id="ARBA00004141"/>
    </source>
</evidence>
<feature type="transmembrane region" description="Helical" evidence="7">
    <location>
        <begin position="506"/>
        <end position="524"/>
    </location>
</feature>
<feature type="region of interest" description="Disordered" evidence="8">
    <location>
        <begin position="1"/>
        <end position="31"/>
    </location>
</feature>
<proteinExistence type="inferred from homology"/>
<dbReference type="GO" id="GO:0005381">
    <property type="term" value="F:iron ion transmembrane transporter activity"/>
    <property type="evidence" value="ECO:0007669"/>
    <property type="project" value="UniProtKB-UniRule"/>
</dbReference>
<dbReference type="SUPFAM" id="SSF103473">
    <property type="entry name" value="MFS general substrate transporter"/>
    <property type="match status" value="1"/>
</dbReference>
<feature type="transmembrane region" description="Helical" evidence="7">
    <location>
        <begin position="112"/>
        <end position="133"/>
    </location>
</feature>
<dbReference type="GeneID" id="37011821"/>
<evidence type="ECO:0000256" key="6">
    <source>
        <dbReference type="ARBA" id="ARBA00023136"/>
    </source>
</evidence>
<dbReference type="EMBL" id="KZ819321">
    <property type="protein sequence ID" value="PWN24301.1"/>
    <property type="molecule type" value="Genomic_DNA"/>
</dbReference>
<feature type="region of interest" description="Disordered" evidence="8">
    <location>
        <begin position="541"/>
        <end position="574"/>
    </location>
</feature>
<keyword evidence="3 7" id="KW-0813">Transport</keyword>
<dbReference type="PANTHER" id="PTHR11660:SF57">
    <property type="entry name" value="SOLUTE CARRIER FAMILY 40 MEMBER"/>
    <property type="match status" value="1"/>
</dbReference>
<comment type="subcellular location">
    <subcellularLocation>
        <location evidence="1 7">Membrane</location>
        <topology evidence="1 7">Multi-pass membrane protein</topology>
    </subcellularLocation>
</comment>
<keyword evidence="5 7" id="KW-1133">Transmembrane helix</keyword>
<evidence type="ECO:0000313" key="10">
    <source>
        <dbReference type="Proteomes" id="UP000245942"/>
    </source>
</evidence>
<dbReference type="InterPro" id="IPR036259">
    <property type="entry name" value="MFS_trans_sf"/>
</dbReference>
<dbReference type="STRING" id="1684307.A0A316UIZ0"/>
<evidence type="ECO:0000256" key="2">
    <source>
        <dbReference type="ARBA" id="ARBA00006279"/>
    </source>
</evidence>
<dbReference type="AlphaFoldDB" id="A0A316UIZ0"/>
<feature type="transmembrane region" description="Helical" evidence="7">
    <location>
        <begin position="216"/>
        <end position="238"/>
    </location>
</feature>
<evidence type="ECO:0000256" key="4">
    <source>
        <dbReference type="ARBA" id="ARBA00022692"/>
    </source>
</evidence>
<dbReference type="Pfam" id="PF06963">
    <property type="entry name" value="FPN1"/>
    <property type="match status" value="2"/>
</dbReference>
<comment type="caution">
    <text evidence="7">Lacks conserved residue(s) required for the propagation of feature annotation.</text>
</comment>
<feature type="transmembrane region" description="Helical" evidence="7">
    <location>
        <begin position="65"/>
        <end position="91"/>
    </location>
</feature>
<dbReference type="Gene3D" id="1.20.1250.20">
    <property type="entry name" value="MFS general substrate transporter like domains"/>
    <property type="match status" value="1"/>
</dbReference>
<reference evidence="9 10" key="1">
    <citation type="journal article" date="2018" name="Mol. Biol. Evol.">
        <title>Broad Genomic Sampling Reveals a Smut Pathogenic Ancestry of the Fungal Clade Ustilaginomycotina.</title>
        <authorList>
            <person name="Kijpornyongpan T."/>
            <person name="Mondo S.J."/>
            <person name="Barry K."/>
            <person name="Sandor L."/>
            <person name="Lee J."/>
            <person name="Lipzen A."/>
            <person name="Pangilinan J."/>
            <person name="LaButti K."/>
            <person name="Hainaut M."/>
            <person name="Henrissat B."/>
            <person name="Grigoriev I.V."/>
            <person name="Spatafora J.W."/>
            <person name="Aime M.C."/>
        </authorList>
    </citation>
    <scope>NUCLEOTIDE SEQUENCE [LARGE SCALE GENOMIC DNA]</scope>
    <source>
        <strain evidence="9 10">MCA 4718</strain>
    </source>
</reference>
<evidence type="ECO:0000313" key="9">
    <source>
        <dbReference type="EMBL" id="PWN24301.1"/>
    </source>
</evidence>
<protein>
    <recommendedName>
        <fullName evidence="7">Solute carrier family 40 member</fullName>
    </recommendedName>
</protein>
<name>A0A316UIZ0_9BASI</name>
<evidence type="ECO:0000256" key="5">
    <source>
        <dbReference type="ARBA" id="ARBA00022989"/>
    </source>
</evidence>
<keyword evidence="6 7" id="KW-0472">Membrane</keyword>
<dbReference type="RefSeq" id="XP_025351461.1">
    <property type="nucleotide sequence ID" value="XM_025490087.1"/>
</dbReference>
<keyword evidence="10" id="KW-1185">Reference proteome</keyword>
<feature type="transmembrane region" description="Helical" evidence="7">
    <location>
        <begin position="378"/>
        <end position="397"/>
    </location>
</feature>
<evidence type="ECO:0000256" key="8">
    <source>
        <dbReference type="SAM" id="MobiDB-lite"/>
    </source>
</evidence>
<comment type="function">
    <text evidence="7">May be involved in iron transport and iron homeostasis.</text>
</comment>
<evidence type="ECO:0000256" key="7">
    <source>
        <dbReference type="RuleBase" id="RU365065"/>
    </source>
</evidence>
<feature type="transmembrane region" description="Helical" evidence="7">
    <location>
        <begin position="418"/>
        <end position="444"/>
    </location>
</feature>
<accession>A0A316UIZ0</accession>
<dbReference type="Proteomes" id="UP000245942">
    <property type="component" value="Unassembled WGS sequence"/>
</dbReference>
<feature type="transmembrane region" description="Helical" evidence="7">
    <location>
        <begin position="145"/>
        <end position="169"/>
    </location>
</feature>
<comment type="similarity">
    <text evidence="2 7">Belongs to the ferroportin (FP) (TC 2.A.100) family. SLC40A subfamily.</text>
</comment>
<dbReference type="PANTHER" id="PTHR11660">
    <property type="entry name" value="SOLUTE CARRIER FAMILY 40 MEMBER"/>
    <property type="match status" value="1"/>
</dbReference>
<evidence type="ECO:0000256" key="3">
    <source>
        <dbReference type="ARBA" id="ARBA00022448"/>
    </source>
</evidence>
<feature type="transmembrane region" description="Helical" evidence="7">
    <location>
        <begin position="190"/>
        <end position="210"/>
    </location>
</feature>
<keyword evidence="7" id="KW-0406">Ion transport</keyword>
<dbReference type="InterPro" id="IPR009716">
    <property type="entry name" value="Ferroportin-1"/>
</dbReference>
<dbReference type="GO" id="GO:0016020">
    <property type="term" value="C:membrane"/>
    <property type="evidence" value="ECO:0007669"/>
    <property type="project" value="UniProtKB-SubCell"/>
</dbReference>
<gene>
    <name evidence="9" type="ORF">BCV69DRAFT_243939</name>
</gene>
<feature type="transmembrane region" description="Helical" evidence="7">
    <location>
        <begin position="306"/>
        <end position="326"/>
    </location>
</feature>
<keyword evidence="4 7" id="KW-0812">Transmembrane</keyword>
<sequence>MIRSDPSLAYQSSNAPLTPTSEVAPTTPPSASEHHLDRIAIVCLAVQHISSSWGYRSAEFAFPLYFAYLFPATLLPASVYGLCLLIASLFFSPSVGRNVDKHKARRLAVVRGFIVAQKLSVACSYGGFCFLFNLGDTAIPEGKRWAAFVALTFVGVLVVLSGTGMTIAVERDWVTTIAKGEERKLTKLNTIIRQIDLISKLLAPLFVSLLTTTTSYRVSAFILLGINCFTSLFEWIWIGTVYKRFTEIGADEQREQSRRASLRAEDAGAQAEGLRARERLRTLRSPEAVYRKGTTKAHALRKDLQAFAALSTFPTSIALALLYTSVLSFDSTFLTYLKQPHPSALPLSSTSNGIVKVAAPGSGGQAVDISYSDAFVSGMRGLCVAMGLLGTIIMPILSRRVGLVRLGSWSLFQEFISLTPTVCALWVGVGLPWNTACLFLGMALSRTGLWTYDLTQLALLQQALYEHPTASLHFGIQQSLINAFDLCHFVLTLVWNKPSEFARPASVSWALIGTAWVVYVGWYARRERGHVLHLEWVGLDSKKGGKDRGNATGGGDRDAGEQRLGEERTAQGDA</sequence>